<dbReference type="SUPFAM" id="SSF53098">
    <property type="entry name" value="Ribonuclease H-like"/>
    <property type="match status" value="1"/>
</dbReference>
<name>A0A6G0TCN5_APHGL</name>
<dbReference type="Proteomes" id="UP000475862">
    <property type="component" value="Unassembled WGS sequence"/>
</dbReference>
<dbReference type="PANTHER" id="PTHR46585">
    <property type="entry name" value="INTEGRASE CORE DOMAIN CONTAINING PROTEIN"/>
    <property type="match status" value="1"/>
</dbReference>
<dbReference type="OrthoDB" id="6621683at2759"/>
<dbReference type="InterPro" id="IPR036397">
    <property type="entry name" value="RNaseH_sf"/>
</dbReference>
<dbReference type="AlphaFoldDB" id="A0A6G0TCN5"/>
<dbReference type="Gene3D" id="3.30.420.10">
    <property type="entry name" value="Ribonuclease H-like superfamily/Ribonuclease H"/>
    <property type="match status" value="1"/>
</dbReference>
<protein>
    <recommendedName>
        <fullName evidence="1">Integrase catalytic domain-containing protein</fullName>
    </recommendedName>
</protein>
<dbReference type="GO" id="GO:0015074">
    <property type="term" value="P:DNA integration"/>
    <property type="evidence" value="ECO:0007669"/>
    <property type="project" value="InterPro"/>
</dbReference>
<dbReference type="EMBL" id="VYZN01000046">
    <property type="protein sequence ID" value="KAE9529187.1"/>
    <property type="molecule type" value="Genomic_DNA"/>
</dbReference>
<reference evidence="2 3" key="1">
    <citation type="submission" date="2019-08" db="EMBL/GenBank/DDBJ databases">
        <title>The genome of the soybean aphid Biotype 1, its phylome, world population structure and adaptation to the North American continent.</title>
        <authorList>
            <person name="Giordano R."/>
            <person name="Donthu R.K."/>
            <person name="Hernandez A.G."/>
            <person name="Wright C.L."/>
            <person name="Zimin A.V."/>
        </authorList>
    </citation>
    <scope>NUCLEOTIDE SEQUENCE [LARGE SCALE GENOMIC DNA]</scope>
    <source>
        <tissue evidence="2">Whole aphids</tissue>
    </source>
</reference>
<comment type="caution">
    <text evidence="2">The sequence shown here is derived from an EMBL/GenBank/DDBJ whole genome shotgun (WGS) entry which is preliminary data.</text>
</comment>
<evidence type="ECO:0000313" key="3">
    <source>
        <dbReference type="Proteomes" id="UP000475862"/>
    </source>
</evidence>
<organism evidence="2 3">
    <name type="scientific">Aphis glycines</name>
    <name type="common">Soybean aphid</name>
    <dbReference type="NCBI Taxonomy" id="307491"/>
    <lineage>
        <taxon>Eukaryota</taxon>
        <taxon>Metazoa</taxon>
        <taxon>Ecdysozoa</taxon>
        <taxon>Arthropoda</taxon>
        <taxon>Hexapoda</taxon>
        <taxon>Insecta</taxon>
        <taxon>Pterygota</taxon>
        <taxon>Neoptera</taxon>
        <taxon>Paraneoptera</taxon>
        <taxon>Hemiptera</taxon>
        <taxon>Sternorrhyncha</taxon>
        <taxon>Aphidomorpha</taxon>
        <taxon>Aphidoidea</taxon>
        <taxon>Aphididae</taxon>
        <taxon>Aphidini</taxon>
        <taxon>Aphis</taxon>
        <taxon>Aphis</taxon>
    </lineage>
</organism>
<feature type="domain" description="Integrase catalytic" evidence="1">
    <location>
        <begin position="1"/>
        <end position="196"/>
    </location>
</feature>
<dbReference type="InterPro" id="IPR001584">
    <property type="entry name" value="Integrase_cat-core"/>
</dbReference>
<dbReference type="GO" id="GO:0003676">
    <property type="term" value="F:nucleic acid binding"/>
    <property type="evidence" value="ECO:0007669"/>
    <property type="project" value="InterPro"/>
</dbReference>
<dbReference type="InterPro" id="IPR012337">
    <property type="entry name" value="RNaseH-like_sf"/>
</dbReference>
<sequence>MKSKPNKDTAFLGDSFIKQHSLVPKVFIFLISYSKAEYFFEYFDTLFPSGGELSMKLQKKKPIADELVDRLRLLLVSRTAALKSKTGKEFTNAMSKILRDRSPKLLQLDNRKEFHNATFDALMSKYSILKYSTFSIMKACIVERFNRTLKEKMFRELTARGSHEWISILPLLLNEYNNSKHKTIGMSPVQADADPTLVKLKQRKINNKKIKFKVGDNVRISTHKGVFKKVMNVFGGSQSGDTKKIILNLEESFESHTSKLEKFEQMTIVNTETWASQHWIFKNSNFKQDNKSRKTN</sequence>
<accession>A0A6G0TCN5</accession>
<dbReference type="PANTHER" id="PTHR46585:SF1">
    <property type="entry name" value="CHROMO DOMAIN-CONTAINING PROTEIN"/>
    <property type="match status" value="1"/>
</dbReference>
<evidence type="ECO:0000259" key="1">
    <source>
        <dbReference type="PROSITE" id="PS50994"/>
    </source>
</evidence>
<proteinExistence type="predicted"/>
<keyword evidence="3" id="KW-1185">Reference proteome</keyword>
<evidence type="ECO:0000313" key="2">
    <source>
        <dbReference type="EMBL" id="KAE9529187.1"/>
    </source>
</evidence>
<gene>
    <name evidence="2" type="ORF">AGLY_011983</name>
</gene>
<dbReference type="PROSITE" id="PS50994">
    <property type="entry name" value="INTEGRASE"/>
    <property type="match status" value="1"/>
</dbReference>